<dbReference type="GeneID" id="59235900"/>
<evidence type="ECO:0000256" key="1">
    <source>
        <dbReference type="SAM" id="MobiDB-lite"/>
    </source>
</evidence>
<dbReference type="EMBL" id="CP058606">
    <property type="protein sequence ID" value="QLG72202.1"/>
    <property type="molecule type" value="Genomic_DNA"/>
</dbReference>
<proteinExistence type="predicted"/>
<sequence length="422" mass="45771">MVDSYLDYVEPVFGGSLDVDLSKIEETDGDGDDALTMAHSSGLYKGSDKSLSLNIQDSGAGNGRDRPGTRSSACTTLNTTAATNSPVNNGNGLASPDFNCFGKSTFETADLLSTPASRPKYGCDGDGDQQQQQQQQQQSVDSFYTNATAGTANVPLSLSTAARNYTSSNSSNYSNNAAGDNNDNNSSDNNSSNNNNSSNLKLKREKFSHAHTLSTPTAMNDFIAMLDAQSAIQEQFDINSNANSDLSSSNDFIMTNSRKERDSSSPLQNTSSSSSQFIDPNLLKSNLFVDTFTQPYTDEIYGGQARGNNISSLLDEYVSTDLLINDNISINEKISHMHSNNTVHDRRHSDVVTNPVPEFSNNRNSISHEIDFWSLPDRRNTINGSLVDPKVGRNNNDSSGKEGVKTKSNFDMDTELNQVLND</sequence>
<dbReference type="RefSeq" id="XP_037143930.1">
    <property type="nucleotide sequence ID" value="XM_037288035.1"/>
</dbReference>
<feature type="region of interest" description="Disordered" evidence="1">
    <location>
        <begin position="166"/>
        <end position="199"/>
    </location>
</feature>
<dbReference type="Proteomes" id="UP000509704">
    <property type="component" value="Chromosome 3"/>
</dbReference>
<evidence type="ECO:0000313" key="2">
    <source>
        <dbReference type="EMBL" id="QLG72202.1"/>
    </source>
</evidence>
<organism evidence="2 3">
    <name type="scientific">Zygotorulaspora mrakii</name>
    <name type="common">Zygosaccharomyces mrakii</name>
    <dbReference type="NCBI Taxonomy" id="42260"/>
    <lineage>
        <taxon>Eukaryota</taxon>
        <taxon>Fungi</taxon>
        <taxon>Dikarya</taxon>
        <taxon>Ascomycota</taxon>
        <taxon>Saccharomycotina</taxon>
        <taxon>Saccharomycetes</taxon>
        <taxon>Saccharomycetales</taxon>
        <taxon>Saccharomycetaceae</taxon>
        <taxon>Zygotorulaspora</taxon>
    </lineage>
</organism>
<feature type="compositionally biased region" description="Low complexity" evidence="1">
    <location>
        <begin position="129"/>
        <end position="138"/>
    </location>
</feature>
<accession>A0A7H9B373</accession>
<protein>
    <submittedName>
        <fullName evidence="2">Uncharacterized protein</fullName>
    </submittedName>
</protein>
<feature type="region of interest" description="Disordered" evidence="1">
    <location>
        <begin position="116"/>
        <end position="140"/>
    </location>
</feature>
<dbReference type="KEGG" id="zmk:HG535_0C05560"/>
<reference evidence="2 3" key="1">
    <citation type="submission" date="2020-07" db="EMBL/GenBank/DDBJ databases">
        <title>The yeast mating-type switching endonuclease HO is a domesticated member of an unorthodox homing genetic element family.</title>
        <authorList>
            <person name="Coughlan A.Y."/>
            <person name="Lombardi L."/>
            <person name="Braun-Galleani S."/>
            <person name="Martos A.R."/>
            <person name="Galeote V."/>
            <person name="Bigey F."/>
            <person name="Dequin S."/>
            <person name="Byrne K.P."/>
            <person name="Wolfe K.H."/>
        </authorList>
    </citation>
    <scope>NUCLEOTIDE SEQUENCE [LARGE SCALE GENOMIC DNA]</scope>
    <source>
        <strain evidence="2 3">NRRL Y-6702</strain>
    </source>
</reference>
<dbReference type="AlphaFoldDB" id="A0A7H9B373"/>
<feature type="region of interest" description="Disordered" evidence="1">
    <location>
        <begin position="384"/>
        <end position="407"/>
    </location>
</feature>
<feature type="compositionally biased region" description="Low complexity" evidence="1">
    <location>
        <begin position="264"/>
        <end position="275"/>
    </location>
</feature>
<evidence type="ECO:0000313" key="3">
    <source>
        <dbReference type="Proteomes" id="UP000509704"/>
    </source>
</evidence>
<feature type="compositionally biased region" description="Low complexity" evidence="1">
    <location>
        <begin position="167"/>
        <end position="199"/>
    </location>
</feature>
<keyword evidence="3" id="KW-1185">Reference proteome</keyword>
<feature type="region of interest" description="Disordered" evidence="1">
    <location>
        <begin position="257"/>
        <end position="276"/>
    </location>
</feature>
<name>A0A7H9B373_ZYGMR</name>
<gene>
    <name evidence="2" type="ORF">HG535_0C05560</name>
</gene>